<feature type="non-terminal residue" evidence="1">
    <location>
        <position position="1"/>
    </location>
</feature>
<name>A0ACA9QTG8_9GLOM</name>
<keyword evidence="2" id="KW-1185">Reference proteome</keyword>
<reference evidence="1" key="1">
    <citation type="submission" date="2021-06" db="EMBL/GenBank/DDBJ databases">
        <authorList>
            <person name="Kallberg Y."/>
            <person name="Tangrot J."/>
            <person name="Rosling A."/>
        </authorList>
    </citation>
    <scope>NUCLEOTIDE SEQUENCE</scope>
    <source>
        <strain evidence="1">MA461A</strain>
    </source>
</reference>
<feature type="non-terminal residue" evidence="1">
    <location>
        <position position="250"/>
    </location>
</feature>
<proteinExistence type="predicted"/>
<organism evidence="1 2">
    <name type="scientific">Racocetra persica</name>
    <dbReference type="NCBI Taxonomy" id="160502"/>
    <lineage>
        <taxon>Eukaryota</taxon>
        <taxon>Fungi</taxon>
        <taxon>Fungi incertae sedis</taxon>
        <taxon>Mucoromycota</taxon>
        <taxon>Glomeromycotina</taxon>
        <taxon>Glomeromycetes</taxon>
        <taxon>Diversisporales</taxon>
        <taxon>Gigasporaceae</taxon>
        <taxon>Racocetra</taxon>
    </lineage>
</organism>
<protein>
    <submittedName>
        <fullName evidence="1">33466_t:CDS:1</fullName>
    </submittedName>
</protein>
<comment type="caution">
    <text evidence="1">The sequence shown here is derived from an EMBL/GenBank/DDBJ whole genome shotgun (WGS) entry which is preliminary data.</text>
</comment>
<dbReference type="EMBL" id="CAJVQC010037702">
    <property type="protein sequence ID" value="CAG8764456.1"/>
    <property type="molecule type" value="Genomic_DNA"/>
</dbReference>
<sequence length="250" mass="29358">EMKMENENSLMSLIEIIVEMVTKEVVKNLKKVRFKQWKNMRSRLCYECRKVGHIARFCPQQTRSGDSRDDKIDEYYVRHVMKMSEKDDNELKCTMKEQVMRSPSKGDIGIDGFNGQLVNMRRLSLEKQFEIARVVGLEDPFDNLYEIPVEDIPSKKCVVKEKTRRKKKEYIPDIRSVNRNVVNNRVKLQMIKRKTSRKVRNNEYADLGESALRIDNAKVKVMKSLDEDGSNPKKLDMSCVVGENEIQRFN</sequence>
<dbReference type="Proteomes" id="UP000789920">
    <property type="component" value="Unassembled WGS sequence"/>
</dbReference>
<evidence type="ECO:0000313" key="2">
    <source>
        <dbReference type="Proteomes" id="UP000789920"/>
    </source>
</evidence>
<accession>A0ACA9QTG8</accession>
<gene>
    <name evidence="1" type="ORF">RPERSI_LOCUS15622</name>
</gene>
<evidence type="ECO:0000313" key="1">
    <source>
        <dbReference type="EMBL" id="CAG8764456.1"/>
    </source>
</evidence>